<reference evidence="1" key="1">
    <citation type="submission" date="2015-10" db="EMBL/GenBank/DDBJ databases">
        <authorList>
            <person name="Gilbert D.G."/>
        </authorList>
    </citation>
    <scope>NUCLEOTIDE SEQUENCE</scope>
</reference>
<gene>
    <name evidence="1" type="ORF">MGWOODY_XGa67</name>
</gene>
<dbReference type="InterPro" id="IPR012659">
    <property type="entry name" value="CHP02444"/>
</dbReference>
<protein>
    <recommendedName>
        <fullName evidence="2">TIGR02444 family protein</fullName>
    </recommendedName>
</protein>
<dbReference type="AlphaFoldDB" id="A0A160TUM3"/>
<dbReference type="EMBL" id="CZRL01000099">
    <property type="protein sequence ID" value="CUS54036.1"/>
    <property type="molecule type" value="Genomic_DNA"/>
</dbReference>
<proteinExistence type="predicted"/>
<accession>A0A160TUM3</accession>
<dbReference type="Pfam" id="PF09523">
    <property type="entry name" value="DUF2390"/>
    <property type="match status" value="1"/>
</dbReference>
<sequence>MSEPSSEAARSLWDYATAVYSRPGIPESILWFQDHCRGDVPIILFISWCSIRGVPVDHQLLAQIEQMVSVWHRDVVAPLRGLRRDLKTDSKGIVQETVFAFREKLKALELEAEHLELNALATLSYDETASVVPVSDQKRLIESGLVQYLEQLKCDVDAQTKEKISAFIACLLPEKTANE</sequence>
<evidence type="ECO:0008006" key="2">
    <source>
        <dbReference type="Google" id="ProtNLM"/>
    </source>
</evidence>
<dbReference type="NCBIfam" id="TIGR02444">
    <property type="entry name" value="TIGR02444 family protein"/>
    <property type="match status" value="1"/>
</dbReference>
<name>A0A160TUM3_9ZZZZ</name>
<organism evidence="1">
    <name type="scientific">hydrothermal vent metagenome</name>
    <dbReference type="NCBI Taxonomy" id="652676"/>
    <lineage>
        <taxon>unclassified sequences</taxon>
        <taxon>metagenomes</taxon>
        <taxon>ecological metagenomes</taxon>
    </lineage>
</organism>
<evidence type="ECO:0000313" key="1">
    <source>
        <dbReference type="EMBL" id="CUS54036.1"/>
    </source>
</evidence>